<dbReference type="Proteomes" id="UP000276834">
    <property type="component" value="Unassembled WGS sequence"/>
</dbReference>
<evidence type="ECO:0000313" key="1">
    <source>
        <dbReference type="EMBL" id="RLW02230.1"/>
    </source>
</evidence>
<sequence length="334" mass="35664">MIFSPVQAAHGGKPTLHQQQQRAGLWVRSVTANPVIQDPGISVAQGAGPTRGKSPVTVLQDVDRSCSNPLTTPGTWFAFDFNQSSCLEVTCRATGAGLAENLTSQSITCQVLPRGHWDVVAEYTEPCSNKKTEGHPAQLSDSLVKQQPFPLHDLDPASLRMMDENISMAGKHLDLGMLGFFTLQTVLGRRFKDPQTRRQGDLGLLRGVVMDTDSFQLYSTVGISLMDFLVPPLQPRSAKDAVMATGCHPPTEVTEIRGASGGMLQAHQELHIPGQEEAKNGVMRCVKLRGGGCSECSFIPAPPSAISPLCEPGDSGVLCPPPSLFAGVTKPLAS</sequence>
<comment type="caution">
    <text evidence="1">The sequence shown here is derived from an EMBL/GenBank/DDBJ whole genome shotgun (WGS) entry which is preliminary data.</text>
</comment>
<keyword evidence="2" id="KW-1185">Reference proteome</keyword>
<dbReference type="EMBL" id="QUSF01000019">
    <property type="protein sequence ID" value="RLW02230.1"/>
    <property type="molecule type" value="Genomic_DNA"/>
</dbReference>
<dbReference type="AlphaFoldDB" id="A0A3L8SIN9"/>
<reference evidence="1 2" key="1">
    <citation type="journal article" date="2018" name="Proc. R. Soc. B">
        <title>A non-coding region near Follistatin controls head colour polymorphism in the Gouldian finch.</title>
        <authorList>
            <person name="Toomey M.B."/>
            <person name="Marques C.I."/>
            <person name="Andrade P."/>
            <person name="Araujo P.M."/>
            <person name="Sabatino S."/>
            <person name="Gazda M.A."/>
            <person name="Afonso S."/>
            <person name="Lopes R.J."/>
            <person name="Corbo J.C."/>
            <person name="Carneiro M."/>
        </authorList>
    </citation>
    <scope>NUCLEOTIDE SEQUENCE [LARGE SCALE GENOMIC DNA]</scope>
    <source>
        <strain evidence="1">Red01</strain>
        <tissue evidence="1">Muscle</tissue>
    </source>
</reference>
<protein>
    <submittedName>
        <fullName evidence="1">Uncharacterized protein</fullName>
    </submittedName>
</protein>
<accession>A0A3L8SIN9</accession>
<organism evidence="1 2">
    <name type="scientific">Chloebia gouldiae</name>
    <name type="common">Gouldian finch</name>
    <name type="synonym">Erythrura gouldiae</name>
    <dbReference type="NCBI Taxonomy" id="44316"/>
    <lineage>
        <taxon>Eukaryota</taxon>
        <taxon>Metazoa</taxon>
        <taxon>Chordata</taxon>
        <taxon>Craniata</taxon>
        <taxon>Vertebrata</taxon>
        <taxon>Euteleostomi</taxon>
        <taxon>Archelosauria</taxon>
        <taxon>Archosauria</taxon>
        <taxon>Dinosauria</taxon>
        <taxon>Saurischia</taxon>
        <taxon>Theropoda</taxon>
        <taxon>Coelurosauria</taxon>
        <taxon>Aves</taxon>
        <taxon>Neognathae</taxon>
        <taxon>Neoaves</taxon>
        <taxon>Telluraves</taxon>
        <taxon>Australaves</taxon>
        <taxon>Passeriformes</taxon>
        <taxon>Passeroidea</taxon>
        <taxon>Passeridae</taxon>
        <taxon>Chloebia</taxon>
    </lineage>
</organism>
<name>A0A3L8SIN9_CHLGU</name>
<proteinExistence type="predicted"/>
<gene>
    <name evidence="1" type="ORF">DV515_00007355</name>
</gene>
<evidence type="ECO:0000313" key="2">
    <source>
        <dbReference type="Proteomes" id="UP000276834"/>
    </source>
</evidence>